<accession>A0AAQ4EKL6</accession>
<dbReference type="EMBL" id="JARKHS020014247">
    <property type="protein sequence ID" value="KAK8775335.1"/>
    <property type="molecule type" value="Genomic_DNA"/>
</dbReference>
<evidence type="ECO:0000256" key="9">
    <source>
        <dbReference type="SAM" id="MobiDB-lite"/>
    </source>
</evidence>
<comment type="catalytic activity">
    <reaction evidence="7 8">
        <text>RNA(n) + a ribonucleoside 5'-triphosphate = RNA(n+1) + diphosphate</text>
        <dbReference type="Rhea" id="RHEA:21248"/>
        <dbReference type="Rhea" id="RHEA-COMP:14527"/>
        <dbReference type="Rhea" id="RHEA-COMP:17342"/>
        <dbReference type="ChEBI" id="CHEBI:33019"/>
        <dbReference type="ChEBI" id="CHEBI:61557"/>
        <dbReference type="ChEBI" id="CHEBI:140395"/>
        <dbReference type="EC" id="2.7.7.48"/>
    </reaction>
</comment>
<evidence type="ECO:0000256" key="8">
    <source>
        <dbReference type="RuleBase" id="RU363098"/>
    </source>
</evidence>
<dbReference type="AlphaFoldDB" id="A0AAQ4EKL6"/>
<keyword evidence="13" id="KW-1185">Reference proteome</keyword>
<dbReference type="PANTHER" id="PTHR23079">
    <property type="entry name" value="RNA-DEPENDENT RNA POLYMERASE"/>
    <property type="match status" value="1"/>
</dbReference>
<evidence type="ECO:0000256" key="3">
    <source>
        <dbReference type="ARBA" id="ARBA00022679"/>
    </source>
</evidence>
<dbReference type="Pfam" id="PF26253">
    <property type="entry name" value="RdRP_head"/>
    <property type="match status" value="1"/>
</dbReference>
<evidence type="ECO:0000259" key="10">
    <source>
        <dbReference type="Pfam" id="PF05183"/>
    </source>
</evidence>
<dbReference type="GO" id="GO:0031380">
    <property type="term" value="C:nuclear RNA-directed RNA polymerase complex"/>
    <property type="evidence" value="ECO:0007669"/>
    <property type="project" value="TreeGrafter"/>
</dbReference>
<reference evidence="12 13" key="1">
    <citation type="journal article" date="2023" name="Arcadia Sci">
        <title>De novo assembly of a long-read Amblyomma americanum tick genome.</title>
        <authorList>
            <person name="Chou S."/>
            <person name="Poskanzer K.E."/>
            <person name="Rollins M."/>
            <person name="Thuy-Boun P.S."/>
        </authorList>
    </citation>
    <scope>NUCLEOTIDE SEQUENCE [LARGE SCALE GENOMIC DNA]</scope>
    <source>
        <strain evidence="12">F_SG_1</strain>
        <tissue evidence="12">Salivary glands</tissue>
    </source>
</reference>
<dbReference type="Pfam" id="PF05183">
    <property type="entry name" value="RdRP"/>
    <property type="match status" value="1"/>
</dbReference>
<dbReference type="InterPro" id="IPR057596">
    <property type="entry name" value="RDRP_core"/>
</dbReference>
<gene>
    <name evidence="12" type="ORF">V5799_031319</name>
</gene>
<organism evidence="12 13">
    <name type="scientific">Amblyomma americanum</name>
    <name type="common">Lone star tick</name>
    <dbReference type="NCBI Taxonomy" id="6943"/>
    <lineage>
        <taxon>Eukaryota</taxon>
        <taxon>Metazoa</taxon>
        <taxon>Ecdysozoa</taxon>
        <taxon>Arthropoda</taxon>
        <taxon>Chelicerata</taxon>
        <taxon>Arachnida</taxon>
        <taxon>Acari</taxon>
        <taxon>Parasitiformes</taxon>
        <taxon>Ixodida</taxon>
        <taxon>Ixodoidea</taxon>
        <taxon>Ixodidae</taxon>
        <taxon>Amblyomminae</taxon>
        <taxon>Amblyomma</taxon>
    </lineage>
</organism>
<evidence type="ECO:0000313" key="13">
    <source>
        <dbReference type="Proteomes" id="UP001321473"/>
    </source>
</evidence>
<evidence type="ECO:0000313" key="12">
    <source>
        <dbReference type="EMBL" id="KAK8775335.1"/>
    </source>
</evidence>
<feature type="region of interest" description="Disordered" evidence="9">
    <location>
        <begin position="787"/>
        <end position="815"/>
    </location>
</feature>
<dbReference type="Proteomes" id="UP001321473">
    <property type="component" value="Unassembled WGS sequence"/>
</dbReference>
<evidence type="ECO:0000256" key="5">
    <source>
        <dbReference type="ARBA" id="ARBA00022884"/>
    </source>
</evidence>
<dbReference type="PANTHER" id="PTHR23079:SF55">
    <property type="entry name" value="RNA-DIRECTED RNA POLYMERASE"/>
    <property type="match status" value="1"/>
</dbReference>
<evidence type="ECO:0000259" key="11">
    <source>
        <dbReference type="Pfam" id="PF26253"/>
    </source>
</evidence>
<keyword evidence="6" id="KW-0943">RNA-mediated gene silencing</keyword>
<comment type="caution">
    <text evidence="12">The sequence shown here is derived from an EMBL/GenBank/DDBJ whole genome shotgun (WGS) entry which is preliminary data.</text>
</comment>
<dbReference type="EC" id="2.7.7.48" evidence="8"/>
<keyword evidence="3 8" id="KW-0808">Transferase</keyword>
<dbReference type="GO" id="GO:0030422">
    <property type="term" value="P:siRNA processing"/>
    <property type="evidence" value="ECO:0007669"/>
    <property type="project" value="TreeGrafter"/>
</dbReference>
<comment type="similarity">
    <text evidence="1 8">Belongs to the RdRP family.</text>
</comment>
<sequence>MYAVDEKRNSAMTIRDWMGRFEGIHNVAKRMARMGQCFSSTEQAVRVLPNEVLDVPDIVGGAHPVSGKPYVFSDGVGMMSVPLAEEVYKVMKLKDRPSAIQIRYAGAKGMLCVNPELPDCKLLCLRPSMRKFPCTSSEYLEVIKISAPRSVTLNRPLITILEQLGVTTDTFLRLQQEMILEFTDALVQESTAIEVLSAWSKLPLPYQDLSSAGFQLTLDPFFRSLLLAVYRNAVAGLRYKTRIALPVDRARNMLGVVDTTEKLQYGQVFVQCTEMRCANIEYSTPPERKVITGTVLVTKCPCLHPGDVRKFIAVDVPELHHVVDCIVFPGQGRRPHPDEMAGSDLDGDEYIVIWEPCLFFPGNNQTPMTFSDRNPDPENKEITIEDMIQFLCNYIKNDSIGILSNAHLAWADQEREGIYSRRCLALAEKISVCLDFAKNGRTAFLRRDERPPLYPDFMEKGSHKITYRSDRALGVLYRTCRSLEAAVGRLGHRHVDPGRCHALVVPGWEEYRDSALRALNEYNASLRRILIQYGIASEGEVMACMVNTFDAYHSAQSDKLNMEDLVEKMTKFLTENTREVFFRELLEELEGHSIDDESERRARKHRKASAWYMVTYDPEGQDTLFSFPWCIADVLVEVLRSSDPQDRVWYPNILHWKVNLFAQNNDGLAEVDDVPGLVGETFKSAYCIIKKWLADETLLGQQEASALTKPGLCSDCLLTVFKEFLENHELSSLSSPKGKVMMRKRHRVLLPVAVAKAEQTALDNKCRGQQGPAAQPAGVSQVNGCIKESEDQPSESEPDLASTAQQNGHGDSDSYRHINGSESCAAYECLNAKEAPCVGTLVVSFLRWCLKQHKLPRKACPAGACAGGGYSGQTHRLPMVTLKAYSSLAVSLDPCHLSLPCDPAYHEPHQDIIERDPVRIQIANPAMHKKLKDNLDEVRQLLMRWSGVQDVQIQRQDESEDSYIVVTSTGRDWQIWFLEELLLQRWLPQAIDCRDVLRFLKENKQSVPLWGSKNLTSSSAARQTY</sequence>
<proteinExistence type="inferred from homology"/>
<keyword evidence="4 8" id="KW-0548">Nucleotidyltransferase</keyword>
<dbReference type="InterPro" id="IPR007855">
    <property type="entry name" value="RDRP"/>
</dbReference>
<protein>
    <recommendedName>
        <fullName evidence="8">RNA-dependent RNA polymerase</fullName>
        <ecNumber evidence="8">2.7.7.48</ecNumber>
    </recommendedName>
</protein>
<dbReference type="InterPro" id="IPR058752">
    <property type="entry name" value="RDRP_C_head"/>
</dbReference>
<evidence type="ECO:0000256" key="2">
    <source>
        <dbReference type="ARBA" id="ARBA00022484"/>
    </source>
</evidence>
<keyword evidence="2 8" id="KW-0696">RNA-directed RNA polymerase</keyword>
<evidence type="ECO:0000256" key="1">
    <source>
        <dbReference type="ARBA" id="ARBA00005762"/>
    </source>
</evidence>
<keyword evidence="5 8" id="KW-0694">RNA-binding</keyword>
<dbReference type="GO" id="GO:0003968">
    <property type="term" value="F:RNA-directed RNA polymerase activity"/>
    <property type="evidence" value="ECO:0007669"/>
    <property type="project" value="UniProtKB-KW"/>
</dbReference>
<feature type="domain" description="RDRP C-terminal head" evidence="11">
    <location>
        <begin position="504"/>
        <end position="640"/>
    </location>
</feature>
<evidence type="ECO:0000256" key="7">
    <source>
        <dbReference type="ARBA" id="ARBA00048744"/>
    </source>
</evidence>
<name>A0AAQ4EKL6_AMBAM</name>
<evidence type="ECO:0000256" key="4">
    <source>
        <dbReference type="ARBA" id="ARBA00022695"/>
    </source>
</evidence>
<feature type="domain" description="RDRP core" evidence="10">
    <location>
        <begin position="7"/>
        <end position="479"/>
    </location>
</feature>
<dbReference type="GO" id="GO:0003723">
    <property type="term" value="F:RNA binding"/>
    <property type="evidence" value="ECO:0007669"/>
    <property type="project" value="UniProtKB-KW"/>
</dbReference>
<evidence type="ECO:0000256" key="6">
    <source>
        <dbReference type="ARBA" id="ARBA00023158"/>
    </source>
</evidence>